<keyword evidence="4" id="KW-0472">Membrane</keyword>
<dbReference type="Gene3D" id="3.40.710.10">
    <property type="entry name" value="DD-peptidase/beta-lactamase superfamily"/>
    <property type="match status" value="1"/>
</dbReference>
<dbReference type="InterPro" id="IPR000871">
    <property type="entry name" value="Beta-lactam_class-A"/>
</dbReference>
<protein>
    <recommendedName>
        <fullName evidence="3">beta-lactamase</fullName>
        <ecNumber evidence="3">3.5.2.6</ecNumber>
    </recommendedName>
</protein>
<keyword evidence="4" id="KW-1133">Transmembrane helix</keyword>
<keyword evidence="6" id="KW-0645">Protease</keyword>
<proteinExistence type="inferred from homology"/>
<organism evidence="6 7">
    <name type="scientific">Marivirga tractuosa (strain ATCC 23168 / DSM 4126 / NBRC 15989 / NCIMB 1408 / VKM B-1430 / H-43)</name>
    <name type="common">Microscilla tractuosa</name>
    <name type="synonym">Flexibacter tractuosus</name>
    <dbReference type="NCBI Taxonomy" id="643867"/>
    <lineage>
        <taxon>Bacteria</taxon>
        <taxon>Pseudomonadati</taxon>
        <taxon>Bacteroidota</taxon>
        <taxon>Cytophagia</taxon>
        <taxon>Cytophagales</taxon>
        <taxon>Marivirgaceae</taxon>
        <taxon>Marivirga</taxon>
    </lineage>
</organism>
<dbReference type="PANTHER" id="PTHR35333:SF3">
    <property type="entry name" value="BETA-LACTAMASE-TYPE TRANSPEPTIDASE FOLD CONTAINING PROTEIN"/>
    <property type="match status" value="1"/>
</dbReference>
<evidence type="ECO:0000259" key="5">
    <source>
        <dbReference type="Pfam" id="PF13354"/>
    </source>
</evidence>
<dbReference type="InterPro" id="IPR045155">
    <property type="entry name" value="Beta-lactam_cat"/>
</dbReference>
<name>E4TM38_MARTH</name>
<dbReference type="OrthoDB" id="975092at2"/>
<dbReference type="EMBL" id="CP002349">
    <property type="protein sequence ID" value="ADR21314.1"/>
    <property type="molecule type" value="Genomic_DNA"/>
</dbReference>
<evidence type="ECO:0000313" key="6">
    <source>
        <dbReference type="EMBL" id="ADR21314.1"/>
    </source>
</evidence>
<dbReference type="HOGENOM" id="CLU_745239_0_0_10"/>
<dbReference type="RefSeq" id="WP_013453463.1">
    <property type="nucleotide sequence ID" value="NC_014759.1"/>
</dbReference>
<accession>E4TM38</accession>
<dbReference type="STRING" id="643867.Ftrac_1324"/>
<keyword evidence="7" id="KW-1185">Reference proteome</keyword>
<evidence type="ECO:0000313" key="7">
    <source>
        <dbReference type="Proteomes" id="UP000008720"/>
    </source>
</evidence>
<dbReference type="SUPFAM" id="SSF56601">
    <property type="entry name" value="beta-lactamase/transpeptidase-like"/>
    <property type="match status" value="1"/>
</dbReference>
<dbReference type="EC" id="3.5.2.6" evidence="3"/>
<dbReference type="AlphaFoldDB" id="E4TM38"/>
<dbReference type="eggNOG" id="COG2367">
    <property type="taxonomic scope" value="Bacteria"/>
</dbReference>
<dbReference type="GO" id="GO:0030655">
    <property type="term" value="P:beta-lactam antibiotic catabolic process"/>
    <property type="evidence" value="ECO:0007669"/>
    <property type="project" value="InterPro"/>
</dbReference>
<gene>
    <name evidence="6" type="ordered locus">Ftrac_1324</name>
</gene>
<feature type="transmembrane region" description="Helical" evidence="4">
    <location>
        <begin position="6"/>
        <end position="27"/>
    </location>
</feature>
<sequence length="362" mass="40933">MLKKTLIIGSAIILILSAGFGVAFFMVKPDKERIVDFIRGNPDRISISLSQNEKVLAEHNEIKMLPLASTVKIIIAIEYAYQAAEGKLNPDQKLSVSDLKKYHYPATDGGAHRAWLNNLELEKDSSVSLWEIAKGMINYSSNANTEYLIDLLGLENINSRIKLLGIEKHDSIYYLVSSLFIRDYLFPEKSTIEAIESIRDLSDGEYRKASTQIHKKLKNGTFENDSLNDFGLAVQKVWSDRLPASTAKEYRKLMEKLNTKSVLPKEVHQHLDPILEFVMENPLNQEWLKHSGSKGGSTASLLTKALYATDKEGNRINLSYCLSDLSALETVQLQMSMNAFELAILQEEEFRMQMREVLNALN</sequence>
<keyword evidence="4" id="KW-0812">Transmembrane</keyword>
<dbReference type="KEGG" id="mtt:Ftrac_1324"/>
<dbReference type="InterPro" id="IPR012338">
    <property type="entry name" value="Beta-lactam/transpept-like"/>
</dbReference>
<keyword evidence="6" id="KW-0378">Hydrolase</keyword>
<dbReference type="GO" id="GO:0008800">
    <property type="term" value="F:beta-lactamase activity"/>
    <property type="evidence" value="ECO:0007669"/>
    <property type="project" value="UniProtKB-EC"/>
</dbReference>
<comment type="catalytic activity">
    <reaction evidence="1">
        <text>a beta-lactam + H2O = a substituted beta-amino acid</text>
        <dbReference type="Rhea" id="RHEA:20401"/>
        <dbReference type="ChEBI" id="CHEBI:15377"/>
        <dbReference type="ChEBI" id="CHEBI:35627"/>
        <dbReference type="ChEBI" id="CHEBI:140347"/>
        <dbReference type="EC" id="3.5.2.6"/>
    </reaction>
</comment>
<dbReference type="PANTHER" id="PTHR35333">
    <property type="entry name" value="BETA-LACTAMASE"/>
    <property type="match status" value="1"/>
</dbReference>
<evidence type="ECO:0000256" key="2">
    <source>
        <dbReference type="ARBA" id="ARBA00009009"/>
    </source>
</evidence>
<dbReference type="Proteomes" id="UP000008720">
    <property type="component" value="Chromosome"/>
</dbReference>
<dbReference type="GO" id="GO:0046677">
    <property type="term" value="P:response to antibiotic"/>
    <property type="evidence" value="ECO:0007669"/>
    <property type="project" value="InterPro"/>
</dbReference>
<evidence type="ECO:0000256" key="3">
    <source>
        <dbReference type="ARBA" id="ARBA00012865"/>
    </source>
</evidence>
<keyword evidence="6" id="KW-0121">Carboxypeptidase</keyword>
<dbReference type="Pfam" id="PF13354">
    <property type="entry name" value="Beta-lactamase2"/>
    <property type="match status" value="1"/>
</dbReference>
<evidence type="ECO:0000256" key="1">
    <source>
        <dbReference type="ARBA" id="ARBA00001526"/>
    </source>
</evidence>
<evidence type="ECO:0000256" key="4">
    <source>
        <dbReference type="SAM" id="Phobius"/>
    </source>
</evidence>
<feature type="domain" description="Beta-lactamase class A catalytic" evidence="5">
    <location>
        <begin position="50"/>
        <end position="168"/>
    </location>
</feature>
<reference evidence="6 7" key="1">
    <citation type="journal article" date="2011" name="Stand. Genomic Sci.">
        <title>Complete genome sequence of Marivirga tractuosa type strain (H-43).</title>
        <authorList>
            <person name="Pagani I."/>
            <person name="Chertkov O."/>
            <person name="Lapidus A."/>
            <person name="Lucas S."/>
            <person name="Del Rio T.G."/>
            <person name="Tice H."/>
            <person name="Copeland A."/>
            <person name="Cheng J.F."/>
            <person name="Nolan M."/>
            <person name="Saunders E."/>
            <person name="Pitluck S."/>
            <person name="Held B."/>
            <person name="Goodwin L."/>
            <person name="Liolios K."/>
            <person name="Ovchinikova G."/>
            <person name="Ivanova N."/>
            <person name="Mavromatis K."/>
            <person name="Pati A."/>
            <person name="Chen A."/>
            <person name="Palaniappan K."/>
            <person name="Land M."/>
            <person name="Hauser L."/>
            <person name="Jeffries C.D."/>
            <person name="Detter J.C."/>
            <person name="Han C."/>
            <person name="Tapia R."/>
            <person name="Ngatchou-Djao O.D."/>
            <person name="Rohde M."/>
            <person name="Goker M."/>
            <person name="Spring S."/>
            <person name="Sikorski J."/>
            <person name="Woyke T."/>
            <person name="Bristow J."/>
            <person name="Eisen J.A."/>
            <person name="Markowitz V."/>
            <person name="Hugenholtz P."/>
            <person name="Klenk H.P."/>
            <person name="Kyrpides N.C."/>
        </authorList>
    </citation>
    <scope>NUCLEOTIDE SEQUENCE [LARGE SCALE GENOMIC DNA]</scope>
    <source>
        <strain evidence="7">ATCC 23168 / DSM 4126 / NBRC 15989 / NCIMB 1408 / VKM B-1430 / H-43</strain>
    </source>
</reference>
<dbReference type="GO" id="GO:0004180">
    <property type="term" value="F:carboxypeptidase activity"/>
    <property type="evidence" value="ECO:0007669"/>
    <property type="project" value="UniProtKB-KW"/>
</dbReference>
<comment type="similarity">
    <text evidence="2">Belongs to the class-A beta-lactamase family.</text>
</comment>